<dbReference type="AlphaFoldDB" id="A0A9Q0KH94"/>
<reference evidence="1" key="1">
    <citation type="journal article" date="2023" name="Plant J.">
        <title>The genome of the king protea, Protea cynaroides.</title>
        <authorList>
            <person name="Chang J."/>
            <person name="Duong T.A."/>
            <person name="Schoeman C."/>
            <person name="Ma X."/>
            <person name="Roodt D."/>
            <person name="Barker N."/>
            <person name="Li Z."/>
            <person name="Van de Peer Y."/>
            <person name="Mizrachi E."/>
        </authorList>
    </citation>
    <scope>NUCLEOTIDE SEQUENCE</scope>
    <source>
        <tissue evidence="1">Young leaves</tissue>
    </source>
</reference>
<dbReference type="EMBL" id="JAMYWD010000005">
    <property type="protein sequence ID" value="KAJ4970254.1"/>
    <property type="molecule type" value="Genomic_DNA"/>
</dbReference>
<comment type="caution">
    <text evidence="1">The sequence shown here is derived from an EMBL/GenBank/DDBJ whole genome shotgun (WGS) entry which is preliminary data.</text>
</comment>
<sequence length="173" mass="18107">MGVLSLISLTTADLCQDILQCDGNLRRTRRKILTTVAGTYCLVLALSASDISTAHALGGGLASSSSSLSTSWYMCIFLLANQSESTATMLMAPNTSSALCISENHDASFGGDAGNGSNPNGSFPLITPQEGITQDEPVATPGDVPIIVGNFACAMGKEKHELLREQHCENQAQ</sequence>
<accession>A0A9Q0KH94</accession>
<evidence type="ECO:0000313" key="2">
    <source>
        <dbReference type="Proteomes" id="UP001141806"/>
    </source>
</evidence>
<protein>
    <submittedName>
        <fullName evidence="1">Uncharacterized protein</fullName>
    </submittedName>
</protein>
<organism evidence="1 2">
    <name type="scientific">Protea cynaroides</name>
    <dbReference type="NCBI Taxonomy" id="273540"/>
    <lineage>
        <taxon>Eukaryota</taxon>
        <taxon>Viridiplantae</taxon>
        <taxon>Streptophyta</taxon>
        <taxon>Embryophyta</taxon>
        <taxon>Tracheophyta</taxon>
        <taxon>Spermatophyta</taxon>
        <taxon>Magnoliopsida</taxon>
        <taxon>Proteales</taxon>
        <taxon>Proteaceae</taxon>
        <taxon>Protea</taxon>
    </lineage>
</organism>
<gene>
    <name evidence="1" type="ORF">NE237_003353</name>
</gene>
<proteinExistence type="predicted"/>
<dbReference type="Proteomes" id="UP001141806">
    <property type="component" value="Unassembled WGS sequence"/>
</dbReference>
<keyword evidence="2" id="KW-1185">Reference proteome</keyword>
<evidence type="ECO:0000313" key="1">
    <source>
        <dbReference type="EMBL" id="KAJ4970254.1"/>
    </source>
</evidence>
<name>A0A9Q0KH94_9MAGN</name>